<keyword evidence="13" id="KW-0732">Signal</keyword>
<evidence type="ECO:0000259" key="14">
    <source>
        <dbReference type="Pfam" id="PF02434"/>
    </source>
</evidence>
<evidence type="ECO:0000256" key="4">
    <source>
        <dbReference type="ARBA" id="ARBA00012557"/>
    </source>
</evidence>
<evidence type="ECO:0000256" key="3">
    <source>
        <dbReference type="ARBA" id="ARBA00006462"/>
    </source>
</evidence>
<evidence type="ECO:0000256" key="13">
    <source>
        <dbReference type="SAM" id="SignalP"/>
    </source>
</evidence>
<evidence type="ECO:0000256" key="8">
    <source>
        <dbReference type="ARBA" id="ARBA00022741"/>
    </source>
</evidence>
<proteinExistence type="inferred from homology"/>
<feature type="chain" id="PRO_5003191408" description="N-acetylgalactosaminide beta-1,3-galactosyltransferase" evidence="13">
    <location>
        <begin position="17"/>
        <end position="470"/>
    </location>
</feature>
<dbReference type="PANTHER" id="PTHR23033">
    <property type="entry name" value="BETA1,3-GALACTOSYLTRANSFERASE"/>
    <property type="match status" value="1"/>
</dbReference>
<dbReference type="GO" id="GO:0016020">
    <property type="term" value="C:membrane"/>
    <property type="evidence" value="ECO:0007669"/>
    <property type="project" value="UniProtKB-SubCell"/>
</dbReference>
<dbReference type="AlphaFoldDB" id="E4XHV1"/>
<evidence type="ECO:0000256" key="10">
    <source>
        <dbReference type="ARBA" id="ARBA00022989"/>
    </source>
</evidence>
<keyword evidence="5" id="KW-0328">Glycosyltransferase</keyword>
<dbReference type="InterPro" id="IPR003378">
    <property type="entry name" value="Fringe-like_glycosylTrfase"/>
</dbReference>
<keyword evidence="8" id="KW-0547">Nucleotide-binding</keyword>
<evidence type="ECO:0000313" key="16">
    <source>
        <dbReference type="Proteomes" id="UP000001307"/>
    </source>
</evidence>
<dbReference type="PANTHER" id="PTHR23033:SF14">
    <property type="entry name" value="GLYCOPROTEIN-N-ACETYLGALACTOSAMINE 3-BETA-GALACTOSYLTRANSFERASE 1-RELATED"/>
    <property type="match status" value="1"/>
</dbReference>
<dbReference type="SUPFAM" id="SSF53448">
    <property type="entry name" value="Nucleotide-diphospho-sugar transferases"/>
    <property type="match status" value="1"/>
</dbReference>
<dbReference type="OrthoDB" id="421979at2759"/>
<dbReference type="EC" id="2.4.1.122" evidence="4"/>
<dbReference type="Proteomes" id="UP000001307">
    <property type="component" value="Unassembled WGS sequence"/>
</dbReference>
<comment type="catalytic activity">
    <reaction evidence="12">
        <text>an N-acetyl-alpha-D-galactosaminyl derivative + UDP-alpha-D-galactose = a beta-D-galactosyl-(1-&gt;3)-N-acetyl-alpha-D-galactosaminyl derivative + UDP + H(+)</text>
        <dbReference type="Rhea" id="RHEA:15621"/>
        <dbReference type="ChEBI" id="CHEBI:15378"/>
        <dbReference type="ChEBI" id="CHEBI:28257"/>
        <dbReference type="ChEBI" id="CHEBI:58223"/>
        <dbReference type="ChEBI" id="CHEBI:66914"/>
        <dbReference type="ChEBI" id="CHEBI:133470"/>
        <dbReference type="EC" id="2.4.1.122"/>
    </reaction>
</comment>
<protein>
    <recommendedName>
        <fullName evidence="4">N-acetylgalactosaminide beta-1,3-galactosyltransferase</fullName>
        <ecNumber evidence="4">2.4.1.122</ecNumber>
    </recommendedName>
</protein>
<dbReference type="InParanoid" id="E4XHV1"/>
<evidence type="ECO:0000256" key="12">
    <source>
        <dbReference type="ARBA" id="ARBA00048842"/>
    </source>
</evidence>
<name>E4XHV1_OIKDI</name>
<dbReference type="EMBL" id="FN653052">
    <property type="protein sequence ID" value="CBY19659.1"/>
    <property type="molecule type" value="Genomic_DNA"/>
</dbReference>
<evidence type="ECO:0000256" key="1">
    <source>
        <dbReference type="ARBA" id="ARBA00004606"/>
    </source>
</evidence>
<keyword evidence="6" id="KW-0808">Transferase</keyword>
<dbReference type="FunFam" id="3.90.550.50:FF:000008">
    <property type="entry name" value="Beta-1,3-glucosyltransferase"/>
    <property type="match status" value="1"/>
</dbReference>
<accession>E4XHV1</accession>
<keyword evidence="9" id="KW-0735">Signal-anchor</keyword>
<keyword evidence="7" id="KW-0812">Transmembrane</keyword>
<evidence type="ECO:0000256" key="11">
    <source>
        <dbReference type="ARBA" id="ARBA00023136"/>
    </source>
</evidence>
<dbReference type="InterPro" id="IPR026050">
    <property type="entry name" value="C1GALT1/C1GALT1_chp1"/>
</dbReference>
<organism evidence="15">
    <name type="scientific">Oikopleura dioica</name>
    <name type="common">Tunicate</name>
    <dbReference type="NCBI Taxonomy" id="34765"/>
    <lineage>
        <taxon>Eukaryota</taxon>
        <taxon>Metazoa</taxon>
        <taxon>Chordata</taxon>
        <taxon>Tunicata</taxon>
        <taxon>Appendicularia</taxon>
        <taxon>Copelata</taxon>
        <taxon>Oikopleuridae</taxon>
        <taxon>Oikopleura</taxon>
    </lineage>
</organism>
<comment type="subcellular location">
    <subcellularLocation>
        <location evidence="1">Membrane</location>
        <topology evidence="1">Single-pass type II membrane protein</topology>
    </subcellularLocation>
</comment>
<feature type="signal peptide" evidence="13">
    <location>
        <begin position="1"/>
        <end position="16"/>
    </location>
</feature>
<evidence type="ECO:0000256" key="5">
    <source>
        <dbReference type="ARBA" id="ARBA00022676"/>
    </source>
</evidence>
<dbReference type="GO" id="GO:0016263">
    <property type="term" value="F:glycoprotein-N-acetylgalactosamine 3-beta-galactosyltransferase activity"/>
    <property type="evidence" value="ECO:0007669"/>
    <property type="project" value="UniProtKB-EC"/>
</dbReference>
<evidence type="ECO:0000256" key="7">
    <source>
        <dbReference type="ARBA" id="ARBA00022692"/>
    </source>
</evidence>
<reference evidence="15" key="1">
    <citation type="journal article" date="2010" name="Science">
        <title>Plasticity of animal genome architecture unmasked by rapid evolution of a pelagic tunicate.</title>
        <authorList>
            <person name="Denoeud F."/>
            <person name="Henriet S."/>
            <person name="Mungpakdee S."/>
            <person name="Aury J.M."/>
            <person name="Da Silva C."/>
            <person name="Brinkmann H."/>
            <person name="Mikhaleva J."/>
            <person name="Olsen L.C."/>
            <person name="Jubin C."/>
            <person name="Canestro C."/>
            <person name="Bouquet J.M."/>
            <person name="Danks G."/>
            <person name="Poulain J."/>
            <person name="Campsteijn C."/>
            <person name="Adamski M."/>
            <person name="Cross I."/>
            <person name="Yadetie F."/>
            <person name="Muffato M."/>
            <person name="Louis A."/>
            <person name="Butcher S."/>
            <person name="Tsagkogeorga G."/>
            <person name="Konrad A."/>
            <person name="Singh S."/>
            <person name="Jensen M.F."/>
            <person name="Cong E.H."/>
            <person name="Eikeseth-Otteraa H."/>
            <person name="Noel B."/>
            <person name="Anthouard V."/>
            <person name="Porcel B.M."/>
            <person name="Kachouri-Lafond R."/>
            <person name="Nishino A."/>
            <person name="Ugolini M."/>
            <person name="Chourrout P."/>
            <person name="Nishida H."/>
            <person name="Aasland R."/>
            <person name="Huzurbazar S."/>
            <person name="Westhof E."/>
            <person name="Delsuc F."/>
            <person name="Lehrach H."/>
            <person name="Reinhardt R."/>
            <person name="Weissenbach J."/>
            <person name="Roy S.W."/>
            <person name="Artiguenave F."/>
            <person name="Postlethwait J.H."/>
            <person name="Manak J.R."/>
            <person name="Thompson E.M."/>
            <person name="Jaillon O."/>
            <person name="Du Pasquier L."/>
            <person name="Boudinot P."/>
            <person name="Liberles D.A."/>
            <person name="Volff J.N."/>
            <person name="Philippe H."/>
            <person name="Lenhard B."/>
            <person name="Roest Crollius H."/>
            <person name="Wincker P."/>
            <person name="Chourrout D."/>
        </authorList>
    </citation>
    <scope>NUCLEOTIDE SEQUENCE [LARGE SCALE GENOMIC DNA]</scope>
</reference>
<keyword evidence="16" id="KW-1185">Reference proteome</keyword>
<keyword evidence="11" id="KW-0472">Membrane</keyword>
<gene>
    <name evidence="15" type="ORF">GSOID_T00011085001</name>
</gene>
<evidence type="ECO:0000313" key="15">
    <source>
        <dbReference type="EMBL" id="CBY19659.1"/>
    </source>
</evidence>
<sequence length="470" mass="54822">MKLFILLIQLLHFCNAEKPNVHFFFRTAHPDVDFHQKRLTAAKESVLTQAKALSSQDRVFADELEKREDYYSHFLVVNALPYVKERLKENTAWIFIGEETTRVELEFLLPYIDNLDKSHEPVIIGRPLFDQEITIIHHFFGSSGSEYKTFGFPDYEAGFLINIPMLNALISHYSDWEKDQNFNIDPKHEFMKFVKTHLNVDLAPSKHFCGGNWHRSPKTCYTRSHKELHDCGLSEKEKIFVGVKTTEMFHKDRLKVVKRTWGPKFDNIIYYSNVSDPNIPTVRSGPNTERGHCQKLYHIMEAFLKMTGYDWLYVADDDTIVSAYRIHRLTACYNPEEPVFIGERYGYNLNSHGYPYITGGGGMLFSRAAVEKWKKLGCKCPAPDTPDDMMIGLCFHNGGVPIVHLNNFHQARPDDYSEGYLDNNTPVSFHKHWNCDPLQIYANWFGIDDMKWWATRAHDFNDQEFKHEEL</sequence>
<keyword evidence="10" id="KW-1133">Transmembrane helix</keyword>
<dbReference type="GO" id="GO:0000166">
    <property type="term" value="F:nucleotide binding"/>
    <property type="evidence" value="ECO:0007669"/>
    <property type="project" value="UniProtKB-KW"/>
</dbReference>
<dbReference type="Gene3D" id="3.90.550.50">
    <property type="match status" value="2"/>
</dbReference>
<evidence type="ECO:0000256" key="6">
    <source>
        <dbReference type="ARBA" id="ARBA00022679"/>
    </source>
</evidence>
<comment type="pathway">
    <text evidence="2">Protein modification; protein glycosylation.</text>
</comment>
<evidence type="ECO:0000256" key="2">
    <source>
        <dbReference type="ARBA" id="ARBA00004922"/>
    </source>
</evidence>
<comment type="similarity">
    <text evidence="3">Belongs to the glycosyltransferase 31 family. Beta3-Gal-T subfamily.</text>
</comment>
<dbReference type="InterPro" id="IPR029044">
    <property type="entry name" value="Nucleotide-diphossugar_trans"/>
</dbReference>
<feature type="domain" description="Fringe-like glycosyltransferase" evidence="14">
    <location>
        <begin position="235"/>
        <end position="434"/>
    </location>
</feature>
<evidence type="ECO:0000256" key="9">
    <source>
        <dbReference type="ARBA" id="ARBA00022968"/>
    </source>
</evidence>
<dbReference type="Pfam" id="PF02434">
    <property type="entry name" value="Fringe"/>
    <property type="match status" value="1"/>
</dbReference>